<dbReference type="GO" id="GO:0000976">
    <property type="term" value="F:transcription cis-regulatory region binding"/>
    <property type="evidence" value="ECO:0007669"/>
    <property type="project" value="TreeGrafter"/>
</dbReference>
<dbReference type="InterPro" id="IPR036271">
    <property type="entry name" value="Tet_transcr_reg_TetR-rel_C_sf"/>
</dbReference>
<dbReference type="SUPFAM" id="SSF48498">
    <property type="entry name" value="Tetracyclin repressor-like, C-terminal domain"/>
    <property type="match status" value="1"/>
</dbReference>
<evidence type="ECO:0000256" key="4">
    <source>
        <dbReference type="PROSITE-ProRule" id="PRU00335"/>
    </source>
</evidence>
<proteinExistence type="predicted"/>
<keyword evidence="2 4" id="KW-0238">DNA-binding</keyword>
<dbReference type="SUPFAM" id="SSF46689">
    <property type="entry name" value="Homeodomain-like"/>
    <property type="match status" value="1"/>
</dbReference>
<dbReference type="Pfam" id="PF00440">
    <property type="entry name" value="TetR_N"/>
    <property type="match status" value="1"/>
</dbReference>
<protein>
    <recommendedName>
        <fullName evidence="5">HTH tetR-type domain-containing protein</fullName>
    </recommendedName>
</protein>
<sequence length="218" mass="23073">MAKQHRSEQTRNEIVRCAARLFDRDGFPTASMSEISQAAGVTKGAVYFHFASKDELVGAVQELGCVMLESHAAKLASNENSPLQTVIDLTHTLAAWLDASPVIRACMRTARECADRGAPFSDFYQALLKTISDALARADAAGELKPGVAQDAVLTQVVAASTGLEVLWWAGTLPRPRTVAVSKAWEVLLPGIAVPARTAGLDRTGSSAAAARPPVSFG</sequence>
<dbReference type="Gene3D" id="1.10.357.10">
    <property type="entry name" value="Tetracycline Repressor, domain 2"/>
    <property type="match status" value="1"/>
</dbReference>
<keyword evidence="3" id="KW-0804">Transcription</keyword>
<reference evidence="6 7" key="1">
    <citation type="submission" date="2016-04" db="EMBL/GenBank/DDBJ databases">
        <title>Complete genome sequence and analysis of deep-sea sediment isolate, Amycolatopsis sp. WP1.</title>
        <authorList>
            <person name="Wang H."/>
            <person name="Chen S."/>
            <person name="Wu Q."/>
        </authorList>
    </citation>
    <scope>NUCLEOTIDE SEQUENCE [LARGE SCALE GENOMIC DNA]</scope>
    <source>
        <strain evidence="6 7">WP1</strain>
    </source>
</reference>
<keyword evidence="1" id="KW-0805">Transcription regulation</keyword>
<dbReference type="KEGG" id="aab:A4R43_32250"/>
<organism evidence="6 7">
    <name type="scientific">Amycolatopsis albispora</name>
    <dbReference type="NCBI Taxonomy" id="1804986"/>
    <lineage>
        <taxon>Bacteria</taxon>
        <taxon>Bacillati</taxon>
        <taxon>Actinomycetota</taxon>
        <taxon>Actinomycetes</taxon>
        <taxon>Pseudonocardiales</taxon>
        <taxon>Pseudonocardiaceae</taxon>
        <taxon>Amycolatopsis</taxon>
    </lineage>
</organism>
<evidence type="ECO:0000256" key="1">
    <source>
        <dbReference type="ARBA" id="ARBA00023015"/>
    </source>
</evidence>
<name>A0A344LES3_9PSEU</name>
<dbReference type="OrthoDB" id="3237195at2"/>
<dbReference type="Proteomes" id="UP000250434">
    <property type="component" value="Chromosome"/>
</dbReference>
<gene>
    <name evidence="6" type="ORF">A4R43_32250</name>
</gene>
<dbReference type="PROSITE" id="PS50977">
    <property type="entry name" value="HTH_TETR_2"/>
    <property type="match status" value="1"/>
</dbReference>
<dbReference type="GO" id="GO:0003700">
    <property type="term" value="F:DNA-binding transcription factor activity"/>
    <property type="evidence" value="ECO:0007669"/>
    <property type="project" value="TreeGrafter"/>
</dbReference>
<evidence type="ECO:0000256" key="2">
    <source>
        <dbReference type="ARBA" id="ARBA00023125"/>
    </source>
</evidence>
<dbReference type="InterPro" id="IPR023772">
    <property type="entry name" value="DNA-bd_HTH_TetR-type_CS"/>
</dbReference>
<dbReference type="PROSITE" id="PS01081">
    <property type="entry name" value="HTH_TETR_1"/>
    <property type="match status" value="1"/>
</dbReference>
<feature type="domain" description="HTH tetR-type" evidence="5">
    <location>
        <begin position="8"/>
        <end position="68"/>
    </location>
</feature>
<dbReference type="PRINTS" id="PR00455">
    <property type="entry name" value="HTHTETR"/>
</dbReference>
<evidence type="ECO:0000256" key="3">
    <source>
        <dbReference type="ARBA" id="ARBA00023163"/>
    </source>
</evidence>
<dbReference type="InterPro" id="IPR047923">
    <property type="entry name" value="ArpA-like"/>
</dbReference>
<dbReference type="RefSeq" id="WP_113695608.1">
    <property type="nucleotide sequence ID" value="NZ_CP015163.1"/>
</dbReference>
<dbReference type="NCBIfam" id="NF041196">
    <property type="entry name" value="ScbR_bind_reg"/>
    <property type="match status" value="1"/>
</dbReference>
<dbReference type="InterPro" id="IPR009057">
    <property type="entry name" value="Homeodomain-like_sf"/>
</dbReference>
<dbReference type="AlphaFoldDB" id="A0A344LES3"/>
<keyword evidence="7" id="KW-1185">Reference proteome</keyword>
<evidence type="ECO:0000313" key="6">
    <source>
        <dbReference type="EMBL" id="AXB46547.1"/>
    </source>
</evidence>
<evidence type="ECO:0000259" key="5">
    <source>
        <dbReference type="PROSITE" id="PS50977"/>
    </source>
</evidence>
<dbReference type="InterPro" id="IPR050109">
    <property type="entry name" value="HTH-type_TetR-like_transc_reg"/>
</dbReference>
<dbReference type="InterPro" id="IPR001647">
    <property type="entry name" value="HTH_TetR"/>
</dbReference>
<dbReference type="PANTHER" id="PTHR30055:SF234">
    <property type="entry name" value="HTH-TYPE TRANSCRIPTIONAL REGULATOR BETI"/>
    <property type="match status" value="1"/>
</dbReference>
<dbReference type="PANTHER" id="PTHR30055">
    <property type="entry name" value="HTH-TYPE TRANSCRIPTIONAL REGULATOR RUTR"/>
    <property type="match status" value="1"/>
</dbReference>
<dbReference type="EMBL" id="CP015163">
    <property type="protein sequence ID" value="AXB46547.1"/>
    <property type="molecule type" value="Genomic_DNA"/>
</dbReference>
<feature type="DNA-binding region" description="H-T-H motif" evidence="4">
    <location>
        <begin position="31"/>
        <end position="50"/>
    </location>
</feature>
<evidence type="ECO:0000313" key="7">
    <source>
        <dbReference type="Proteomes" id="UP000250434"/>
    </source>
</evidence>
<accession>A0A344LES3</accession>